<protein>
    <submittedName>
        <fullName evidence="2">Uncharacterized protein</fullName>
    </submittedName>
</protein>
<comment type="caution">
    <text evidence="2">The sequence shown here is derived from an EMBL/GenBank/DDBJ whole genome shotgun (WGS) entry which is preliminary data.</text>
</comment>
<organism evidence="2 3">
    <name type="scientific">Streptomyces ipomoeae 91-03</name>
    <dbReference type="NCBI Taxonomy" id="698759"/>
    <lineage>
        <taxon>Bacteria</taxon>
        <taxon>Bacillati</taxon>
        <taxon>Actinomycetota</taxon>
        <taxon>Actinomycetes</taxon>
        <taxon>Kitasatosporales</taxon>
        <taxon>Streptomycetaceae</taxon>
        <taxon>Streptomyces</taxon>
    </lineage>
</organism>
<evidence type="ECO:0000256" key="1">
    <source>
        <dbReference type="SAM" id="MobiDB-lite"/>
    </source>
</evidence>
<dbReference type="AlphaFoldDB" id="L1KGX1"/>
<proteinExistence type="predicted"/>
<accession>L1KGX1</accession>
<evidence type="ECO:0000313" key="3">
    <source>
        <dbReference type="Proteomes" id="UP000010411"/>
    </source>
</evidence>
<sequence length="69" mass="6978">MRHVGYLPRGQTGSVSSVAAARTGVAVHREGVAVHQEGVVVHQAKSWSPGWSSGFTRPGSPAASGTPAG</sequence>
<gene>
    <name evidence="2" type="ORF">STRIP9103_08288</name>
</gene>
<dbReference type="Proteomes" id="UP000010411">
    <property type="component" value="Unassembled WGS sequence"/>
</dbReference>
<feature type="region of interest" description="Disordered" evidence="1">
    <location>
        <begin position="47"/>
        <end position="69"/>
    </location>
</feature>
<name>L1KGX1_9ACTN</name>
<keyword evidence="3" id="KW-1185">Reference proteome</keyword>
<reference evidence="2 3" key="1">
    <citation type="submission" date="2012-11" db="EMBL/GenBank/DDBJ databases">
        <authorList>
            <person name="Huguet-Tapia J.C."/>
            <person name="Durkin A.S."/>
            <person name="Pettis G.S."/>
            <person name="Badger J.H."/>
        </authorList>
    </citation>
    <scope>NUCLEOTIDE SEQUENCE [LARGE SCALE GENOMIC DNA]</scope>
    <source>
        <strain evidence="2 3">91-03</strain>
    </source>
</reference>
<dbReference type="PATRIC" id="fig|698759.3.peg.9200"/>
<dbReference type="EMBL" id="AEJC01000680">
    <property type="protein sequence ID" value="EKX60066.1"/>
    <property type="molecule type" value="Genomic_DNA"/>
</dbReference>
<evidence type="ECO:0000313" key="2">
    <source>
        <dbReference type="EMBL" id="EKX60066.1"/>
    </source>
</evidence>